<organism evidence="1 2">
    <name type="scientific">Colocasia esculenta</name>
    <name type="common">Wild taro</name>
    <name type="synonym">Arum esculentum</name>
    <dbReference type="NCBI Taxonomy" id="4460"/>
    <lineage>
        <taxon>Eukaryota</taxon>
        <taxon>Viridiplantae</taxon>
        <taxon>Streptophyta</taxon>
        <taxon>Embryophyta</taxon>
        <taxon>Tracheophyta</taxon>
        <taxon>Spermatophyta</taxon>
        <taxon>Magnoliopsida</taxon>
        <taxon>Liliopsida</taxon>
        <taxon>Araceae</taxon>
        <taxon>Aroideae</taxon>
        <taxon>Colocasieae</taxon>
        <taxon>Colocasia</taxon>
    </lineage>
</organism>
<reference evidence="1" key="1">
    <citation type="submission" date="2017-07" db="EMBL/GenBank/DDBJ databases">
        <title>Taro Niue Genome Assembly and Annotation.</title>
        <authorList>
            <person name="Atibalentja N."/>
            <person name="Keating K."/>
            <person name="Fields C.J."/>
        </authorList>
    </citation>
    <scope>NUCLEOTIDE SEQUENCE</scope>
    <source>
        <strain evidence="1">Niue_2</strain>
        <tissue evidence="1">Leaf</tissue>
    </source>
</reference>
<gene>
    <name evidence="1" type="ORF">Taro_010023</name>
</gene>
<protein>
    <submittedName>
        <fullName evidence="1">Uncharacterized protein</fullName>
    </submittedName>
</protein>
<name>A0A843U1W5_COLES</name>
<sequence>MFQVIEAFNNSEFFNSTFPLLFEICNESMMFKDGNVSTIPASQSAVGEDKSEEDASIPLDKFMNSVAPKIVECLSIIKISQVHVAASECLLKMIDLYKVSTSVYTDVPFRDDLVHLCEEFVARR</sequence>
<dbReference type="EMBL" id="NMUH01000358">
    <property type="protein sequence ID" value="MQL77608.1"/>
    <property type="molecule type" value="Genomic_DNA"/>
</dbReference>
<proteinExistence type="predicted"/>
<dbReference type="OrthoDB" id="785210at2759"/>
<evidence type="ECO:0000313" key="1">
    <source>
        <dbReference type="EMBL" id="MQL77608.1"/>
    </source>
</evidence>
<comment type="caution">
    <text evidence="1">The sequence shown here is derived from an EMBL/GenBank/DDBJ whole genome shotgun (WGS) entry which is preliminary data.</text>
</comment>
<accession>A0A843U1W5</accession>
<dbReference type="AlphaFoldDB" id="A0A843U1W5"/>
<dbReference type="Proteomes" id="UP000652761">
    <property type="component" value="Unassembled WGS sequence"/>
</dbReference>
<keyword evidence="2" id="KW-1185">Reference proteome</keyword>
<evidence type="ECO:0000313" key="2">
    <source>
        <dbReference type="Proteomes" id="UP000652761"/>
    </source>
</evidence>